<sequence>MICALWFSWRIGLFRSAFVAAAAAATTNDHHYHHNGTERQRHYIRFLSFPHRGSLAAAPRHGLLEPRELGRSCTIQRCTIRRCTMLATVPPASGYVAFRECFWMDLC</sequence>
<keyword evidence="1" id="KW-0732">Signal</keyword>
<proteinExistence type="predicted"/>
<reference evidence="2" key="1">
    <citation type="submission" date="2018-01" db="EMBL/GenBank/DDBJ databases">
        <title>An insight into the sialome of Amazonian anophelines.</title>
        <authorList>
            <person name="Ribeiro J.M."/>
            <person name="Scarpassa V."/>
            <person name="Calvo E."/>
        </authorList>
    </citation>
    <scope>NUCLEOTIDE SEQUENCE</scope>
</reference>
<feature type="signal peptide" evidence="1">
    <location>
        <begin position="1"/>
        <end position="24"/>
    </location>
</feature>
<feature type="chain" id="PRO_5014643333" evidence="1">
    <location>
        <begin position="25"/>
        <end position="107"/>
    </location>
</feature>
<evidence type="ECO:0000313" key="2">
    <source>
        <dbReference type="EMBL" id="MBW77569.1"/>
    </source>
</evidence>
<dbReference type="AlphaFoldDB" id="A0A2M4DJ59"/>
<evidence type="ECO:0000256" key="1">
    <source>
        <dbReference type="SAM" id="SignalP"/>
    </source>
</evidence>
<protein>
    <submittedName>
        <fullName evidence="2">Putative secreted protein</fullName>
    </submittedName>
</protein>
<dbReference type="EMBL" id="GGFL01013391">
    <property type="protein sequence ID" value="MBW77569.1"/>
    <property type="molecule type" value="Transcribed_RNA"/>
</dbReference>
<accession>A0A2M4DJ59</accession>
<organism evidence="2">
    <name type="scientific">Anopheles darlingi</name>
    <name type="common">Mosquito</name>
    <dbReference type="NCBI Taxonomy" id="43151"/>
    <lineage>
        <taxon>Eukaryota</taxon>
        <taxon>Metazoa</taxon>
        <taxon>Ecdysozoa</taxon>
        <taxon>Arthropoda</taxon>
        <taxon>Hexapoda</taxon>
        <taxon>Insecta</taxon>
        <taxon>Pterygota</taxon>
        <taxon>Neoptera</taxon>
        <taxon>Endopterygota</taxon>
        <taxon>Diptera</taxon>
        <taxon>Nematocera</taxon>
        <taxon>Culicoidea</taxon>
        <taxon>Culicidae</taxon>
        <taxon>Anophelinae</taxon>
        <taxon>Anopheles</taxon>
    </lineage>
</organism>
<name>A0A2M4DJ59_ANODA</name>